<sequence length="121" mass="13233">MTDDHWVYLDRSAQAGSGKRRAAARLPEQLRRWPSRSPAHAGGQAGGEAPDESTPLYARLAEEWAARGATVPCCPDPLWQRLVSAEHFWRQTESTLRQLHLAGDPHPADGAAASVRTEVLA</sequence>
<reference evidence="3" key="1">
    <citation type="submission" date="2023-07" db="EMBL/GenBank/DDBJ databases">
        <title>Whole genome shotgun sequence of Streptomyces spororaveus NBRC 15456.</title>
        <authorList>
            <person name="Komaki H."/>
            <person name="Tamura T."/>
        </authorList>
    </citation>
    <scope>NUCLEOTIDE SEQUENCE [LARGE SCALE GENOMIC DNA]</scope>
    <source>
        <strain evidence="3">NBRC 15456</strain>
    </source>
</reference>
<accession>A0ABQ3TMM0</accession>
<protein>
    <submittedName>
        <fullName evidence="2">Uncharacterized protein</fullName>
    </submittedName>
</protein>
<organism evidence="2 3">
    <name type="scientific">Streptomyces spororaveus</name>
    <dbReference type="NCBI Taxonomy" id="284039"/>
    <lineage>
        <taxon>Bacteria</taxon>
        <taxon>Bacillati</taxon>
        <taxon>Actinomycetota</taxon>
        <taxon>Actinomycetes</taxon>
        <taxon>Kitasatosporales</taxon>
        <taxon>Streptomycetaceae</taxon>
        <taxon>Streptomyces</taxon>
    </lineage>
</organism>
<gene>
    <name evidence="2" type="ORF">Sspor_72330</name>
</gene>
<keyword evidence="3" id="KW-1185">Reference proteome</keyword>
<name>A0ABQ3TMM0_9ACTN</name>
<proteinExistence type="predicted"/>
<comment type="caution">
    <text evidence="2">The sequence shown here is derived from an EMBL/GenBank/DDBJ whole genome shotgun (WGS) entry which is preliminary data.</text>
</comment>
<evidence type="ECO:0000313" key="3">
    <source>
        <dbReference type="Proteomes" id="UP000608522"/>
    </source>
</evidence>
<feature type="region of interest" description="Disordered" evidence="1">
    <location>
        <begin position="1"/>
        <end position="52"/>
    </location>
</feature>
<dbReference type="EMBL" id="BNED01000005">
    <property type="protein sequence ID" value="GHI81672.1"/>
    <property type="molecule type" value="Genomic_DNA"/>
</dbReference>
<evidence type="ECO:0000313" key="2">
    <source>
        <dbReference type="EMBL" id="GHI81672.1"/>
    </source>
</evidence>
<dbReference type="Proteomes" id="UP000608522">
    <property type="component" value="Unassembled WGS sequence"/>
</dbReference>
<evidence type="ECO:0000256" key="1">
    <source>
        <dbReference type="SAM" id="MobiDB-lite"/>
    </source>
</evidence>